<keyword evidence="1" id="KW-0175">Coiled coil</keyword>
<gene>
    <name evidence="2" type="ORF">SteCoe_8061</name>
</gene>
<evidence type="ECO:0000256" key="1">
    <source>
        <dbReference type="SAM" id="Coils"/>
    </source>
</evidence>
<organism evidence="2 3">
    <name type="scientific">Stentor coeruleus</name>
    <dbReference type="NCBI Taxonomy" id="5963"/>
    <lineage>
        <taxon>Eukaryota</taxon>
        <taxon>Sar</taxon>
        <taxon>Alveolata</taxon>
        <taxon>Ciliophora</taxon>
        <taxon>Postciliodesmatophora</taxon>
        <taxon>Heterotrichea</taxon>
        <taxon>Heterotrichida</taxon>
        <taxon>Stentoridae</taxon>
        <taxon>Stentor</taxon>
    </lineage>
</organism>
<reference evidence="2 3" key="1">
    <citation type="submission" date="2016-11" db="EMBL/GenBank/DDBJ databases">
        <title>The macronuclear genome of Stentor coeruleus: a giant cell with tiny introns.</title>
        <authorList>
            <person name="Slabodnick M."/>
            <person name="Ruby J.G."/>
            <person name="Reiff S.B."/>
            <person name="Swart E.C."/>
            <person name="Gosai S."/>
            <person name="Prabakaran S."/>
            <person name="Witkowska E."/>
            <person name="Larue G.E."/>
            <person name="Fisher S."/>
            <person name="Freeman R.M."/>
            <person name="Gunawardena J."/>
            <person name="Chu W."/>
            <person name="Stover N.A."/>
            <person name="Gregory B.D."/>
            <person name="Nowacki M."/>
            <person name="Derisi J."/>
            <person name="Roy S.W."/>
            <person name="Marshall W.F."/>
            <person name="Sood P."/>
        </authorList>
    </citation>
    <scope>NUCLEOTIDE SEQUENCE [LARGE SCALE GENOMIC DNA]</scope>
    <source>
        <strain evidence="2">WM001</strain>
    </source>
</reference>
<comment type="caution">
    <text evidence="2">The sequence shown here is derived from an EMBL/GenBank/DDBJ whole genome shotgun (WGS) entry which is preliminary data.</text>
</comment>
<sequence length="325" mass="38002">MESDDFDNSSSWISTKALREAADIKKAVKSTFHHKSASVLPPTSQILTIPPITIEIPSSNQPKLAHHRYNTTCLDNIQSPRPTGNEFSFTEKKYQQQISRLNEEIQILSDQLKQANEIISQLSQKINEQISKHTLHLQALQERHEQKLKRCHQEIEFLISSSENYRNNEIDKLSEKHKLELSKQQEFFENKILQQGQDYLEELNKRENDHKNQMLMVRRYFIDMMTDMKTKFLEELEYIQNKYKNKIYFIRNLQRKSGGCEVDEEGSTVGEMDFERTRQKEHGFSEESSACSKDQILLKIPQGQNDIDSSIMQLLSQLNVSLESC</sequence>
<protein>
    <submittedName>
        <fullName evidence="2">Uncharacterized protein</fullName>
    </submittedName>
</protein>
<accession>A0A1R2CL14</accession>
<keyword evidence="3" id="KW-1185">Reference proteome</keyword>
<feature type="coiled-coil region" evidence="1">
    <location>
        <begin position="91"/>
        <end position="143"/>
    </location>
</feature>
<name>A0A1R2CL14_9CILI</name>
<dbReference type="AlphaFoldDB" id="A0A1R2CL14"/>
<evidence type="ECO:0000313" key="2">
    <source>
        <dbReference type="EMBL" id="OMJ89697.1"/>
    </source>
</evidence>
<proteinExistence type="predicted"/>
<dbReference type="EMBL" id="MPUH01000119">
    <property type="protein sequence ID" value="OMJ89697.1"/>
    <property type="molecule type" value="Genomic_DNA"/>
</dbReference>
<dbReference type="Proteomes" id="UP000187209">
    <property type="component" value="Unassembled WGS sequence"/>
</dbReference>
<evidence type="ECO:0000313" key="3">
    <source>
        <dbReference type="Proteomes" id="UP000187209"/>
    </source>
</evidence>